<evidence type="ECO:0000256" key="1">
    <source>
        <dbReference type="SAM" id="MobiDB-lite"/>
    </source>
</evidence>
<dbReference type="OrthoDB" id="10066064at2759"/>
<dbReference type="PANTHER" id="PTHR36981:SF1">
    <property type="entry name" value="P2X PURINORECEPTOR 7 INTRACELLULAR DOMAIN-CONTAINING PROTEIN"/>
    <property type="match status" value="1"/>
</dbReference>
<feature type="compositionally biased region" description="Polar residues" evidence="1">
    <location>
        <begin position="276"/>
        <end position="292"/>
    </location>
</feature>
<keyword evidence="4" id="KW-1185">Reference proteome</keyword>
<dbReference type="AlphaFoldDB" id="A0A8S3SFI3"/>
<evidence type="ECO:0000313" key="3">
    <source>
        <dbReference type="EMBL" id="CAG2215734.1"/>
    </source>
</evidence>
<gene>
    <name evidence="3" type="ORF">MEDL_29503</name>
</gene>
<sequence length="524" mass="60163">MDREDKMGLVPYNFEPEYSVEEMNTNSVAEPTSQQAFPTLEEWCDCGNCQQMPSPEECVCCRHAEFVYPNLEDHQCITQIESFDNLILNPDVLALSFIQMMMFKRQRGRAPDQLNSSHPWGFIHLNINVNNAQSGTQDACIIFCIKSKEEREQIMEKQRELICKKLNEIKLKQNHSVCEPVQKKTRKSNSNNANHQNHDNVEETDFVVSKPSETYTLKSIALKAGQYIAVAYIDTWYPEEKTTRKHGCIGHVLFKEKRCHETDSSDSEDKYQYTHVNTGENSGISSSKSNYESNKDQGILSDDEMAACENDSISDSNQVSQSESELWNAIDQQIVISSDSGDNSEIPKSKQLTSWAKNWYEDGSSHPNFEMFYLQRDEIVTEGIIDLNAATEKLIQTVRERTELCKKARFSKDITATDMRHRAATLYSAMDIPEKERRLFYLHMGHSADMNRDVCQCPESVRITTSLGKALQCLDRGTKEAQSIVIMDWNNKLFITVPFNDEEVKYCKRNIRCNKHGTEKCSKM</sequence>
<evidence type="ECO:0000313" key="4">
    <source>
        <dbReference type="Proteomes" id="UP000683360"/>
    </source>
</evidence>
<accession>A0A8S3SFI3</accession>
<dbReference type="PANTHER" id="PTHR36981">
    <property type="entry name" value="ZGC:195170"/>
    <property type="match status" value="1"/>
</dbReference>
<protein>
    <recommendedName>
        <fullName evidence="2">P2X purinoreceptor 7 intracellular domain-containing protein</fullName>
    </recommendedName>
</protein>
<comment type="caution">
    <text evidence="3">The sequence shown here is derived from an EMBL/GenBank/DDBJ whole genome shotgun (WGS) entry which is preliminary data.</text>
</comment>
<reference evidence="3" key="1">
    <citation type="submission" date="2021-03" db="EMBL/GenBank/DDBJ databases">
        <authorList>
            <person name="Bekaert M."/>
        </authorList>
    </citation>
    <scope>NUCLEOTIDE SEQUENCE</scope>
</reference>
<dbReference type="EMBL" id="CAJPWZ010001453">
    <property type="protein sequence ID" value="CAG2215734.1"/>
    <property type="molecule type" value="Genomic_DNA"/>
</dbReference>
<feature type="domain" description="P2X purinoreceptor 7 intracellular" evidence="2">
    <location>
        <begin position="23"/>
        <end position="95"/>
    </location>
</feature>
<dbReference type="Pfam" id="PF20478">
    <property type="entry name" value="P2RX7_C"/>
    <property type="match status" value="1"/>
</dbReference>
<organism evidence="3 4">
    <name type="scientific">Mytilus edulis</name>
    <name type="common">Blue mussel</name>
    <dbReference type="NCBI Taxonomy" id="6550"/>
    <lineage>
        <taxon>Eukaryota</taxon>
        <taxon>Metazoa</taxon>
        <taxon>Spiralia</taxon>
        <taxon>Lophotrochozoa</taxon>
        <taxon>Mollusca</taxon>
        <taxon>Bivalvia</taxon>
        <taxon>Autobranchia</taxon>
        <taxon>Pteriomorphia</taxon>
        <taxon>Mytilida</taxon>
        <taxon>Mytiloidea</taxon>
        <taxon>Mytilidae</taxon>
        <taxon>Mytilinae</taxon>
        <taxon>Mytilus</taxon>
    </lineage>
</organism>
<name>A0A8S3SFI3_MYTED</name>
<feature type="region of interest" description="Disordered" evidence="1">
    <location>
        <begin position="181"/>
        <end position="202"/>
    </location>
</feature>
<dbReference type="InterPro" id="IPR046815">
    <property type="entry name" value="P2RX7_C"/>
</dbReference>
<proteinExistence type="predicted"/>
<evidence type="ECO:0000259" key="2">
    <source>
        <dbReference type="Pfam" id="PF20478"/>
    </source>
</evidence>
<feature type="region of interest" description="Disordered" evidence="1">
    <location>
        <begin position="276"/>
        <end position="295"/>
    </location>
</feature>
<dbReference type="Proteomes" id="UP000683360">
    <property type="component" value="Unassembled WGS sequence"/>
</dbReference>